<feature type="transmembrane region" description="Helical" evidence="1">
    <location>
        <begin position="12"/>
        <end position="36"/>
    </location>
</feature>
<evidence type="ECO:0008006" key="4">
    <source>
        <dbReference type="Google" id="ProtNLM"/>
    </source>
</evidence>
<keyword evidence="1" id="KW-1133">Transmembrane helix</keyword>
<reference evidence="2 3" key="1">
    <citation type="submission" date="2020-08" db="EMBL/GenBank/DDBJ databases">
        <title>Sequencing the genomes of 1000 actinobacteria strains.</title>
        <authorList>
            <person name="Klenk H.-P."/>
        </authorList>
    </citation>
    <scope>NUCLEOTIDE SEQUENCE [LARGE SCALE GENOMIC DNA]</scope>
    <source>
        <strain evidence="2 3">DSM 46887</strain>
    </source>
</reference>
<dbReference type="AlphaFoldDB" id="A0A7W9ID88"/>
<keyword evidence="1" id="KW-0472">Membrane</keyword>
<gene>
    <name evidence="2" type="ORF">F4562_001630</name>
</gene>
<organism evidence="2 3">
    <name type="scientific">Streptosporangium becharense</name>
    <dbReference type="NCBI Taxonomy" id="1816182"/>
    <lineage>
        <taxon>Bacteria</taxon>
        <taxon>Bacillati</taxon>
        <taxon>Actinomycetota</taxon>
        <taxon>Actinomycetes</taxon>
        <taxon>Streptosporangiales</taxon>
        <taxon>Streptosporangiaceae</taxon>
        <taxon>Streptosporangium</taxon>
    </lineage>
</organism>
<dbReference type="RefSeq" id="WP_184542164.1">
    <property type="nucleotide sequence ID" value="NZ_JACHMP010000001.1"/>
</dbReference>
<feature type="transmembrane region" description="Helical" evidence="1">
    <location>
        <begin position="48"/>
        <end position="70"/>
    </location>
</feature>
<sequence length="154" mass="16856">MIEMRYAKTFRPFLLIPGLHIMWLPVGVGFLVPELLGHRLSTGSGTDMAVGVVACSLGAVAAVVTVALAVHFGRRDRERRFLGEYGLRARGVVTGIYDGHGRIQGRRLMRVHIESPEVPGLSFKHLTFTPPPRGSELTVAYDPADLRRGVVVGR</sequence>
<accession>A0A7W9ID88</accession>
<evidence type="ECO:0000313" key="2">
    <source>
        <dbReference type="EMBL" id="MBB5818568.1"/>
    </source>
</evidence>
<dbReference type="Proteomes" id="UP000540685">
    <property type="component" value="Unassembled WGS sequence"/>
</dbReference>
<dbReference type="EMBL" id="JACHMP010000001">
    <property type="protein sequence ID" value="MBB5818568.1"/>
    <property type="molecule type" value="Genomic_DNA"/>
</dbReference>
<protein>
    <recommendedName>
        <fullName evidence="4">DUF3592 domain-containing protein</fullName>
    </recommendedName>
</protein>
<evidence type="ECO:0000256" key="1">
    <source>
        <dbReference type="SAM" id="Phobius"/>
    </source>
</evidence>
<proteinExistence type="predicted"/>
<evidence type="ECO:0000313" key="3">
    <source>
        <dbReference type="Proteomes" id="UP000540685"/>
    </source>
</evidence>
<keyword evidence="1" id="KW-0812">Transmembrane</keyword>
<name>A0A7W9ID88_9ACTN</name>
<keyword evidence="3" id="KW-1185">Reference proteome</keyword>
<comment type="caution">
    <text evidence="2">The sequence shown here is derived from an EMBL/GenBank/DDBJ whole genome shotgun (WGS) entry which is preliminary data.</text>
</comment>